<feature type="region of interest" description="Disordered" evidence="1">
    <location>
        <begin position="411"/>
        <end position="435"/>
    </location>
</feature>
<dbReference type="InterPro" id="IPR055445">
    <property type="entry name" value="ARM_ARMC5"/>
</dbReference>
<dbReference type="InterPro" id="IPR016024">
    <property type="entry name" value="ARM-type_fold"/>
</dbReference>
<reference evidence="3 4" key="1">
    <citation type="submission" date="2017-07" db="EMBL/GenBank/DDBJ databases">
        <authorList>
            <person name="Talla V."/>
            <person name="Backstrom N."/>
        </authorList>
    </citation>
    <scope>NUCLEOTIDE SEQUENCE [LARGE SCALE GENOMIC DNA]</scope>
</reference>
<dbReference type="Gene3D" id="3.30.710.10">
    <property type="entry name" value="Potassium Channel Kv1.1, Chain A"/>
    <property type="match status" value="1"/>
</dbReference>
<dbReference type="Pfam" id="PF00651">
    <property type="entry name" value="BTB"/>
    <property type="match status" value="1"/>
</dbReference>
<feature type="compositionally biased region" description="Low complexity" evidence="1">
    <location>
        <begin position="411"/>
        <end position="420"/>
    </location>
</feature>
<dbReference type="GO" id="GO:0009653">
    <property type="term" value="P:anatomical structure morphogenesis"/>
    <property type="evidence" value="ECO:0007669"/>
    <property type="project" value="TreeGrafter"/>
</dbReference>
<dbReference type="GO" id="GO:0005829">
    <property type="term" value="C:cytosol"/>
    <property type="evidence" value="ECO:0007669"/>
    <property type="project" value="TreeGrafter"/>
</dbReference>
<evidence type="ECO:0000259" key="2">
    <source>
        <dbReference type="PROSITE" id="PS50097"/>
    </source>
</evidence>
<name>A0A5E4PNU3_9NEOP</name>
<dbReference type="InterPro" id="IPR011989">
    <property type="entry name" value="ARM-like"/>
</dbReference>
<proteinExistence type="predicted"/>
<dbReference type="SMART" id="SM00225">
    <property type="entry name" value="BTB"/>
    <property type="match status" value="1"/>
</dbReference>
<dbReference type="SUPFAM" id="SSF48371">
    <property type="entry name" value="ARM repeat"/>
    <property type="match status" value="1"/>
</dbReference>
<dbReference type="InterPro" id="IPR000225">
    <property type="entry name" value="Armadillo"/>
</dbReference>
<feature type="domain" description="BTB" evidence="2">
    <location>
        <begin position="727"/>
        <end position="789"/>
    </location>
</feature>
<evidence type="ECO:0000313" key="3">
    <source>
        <dbReference type="EMBL" id="VVC86656.1"/>
    </source>
</evidence>
<organism evidence="3 4">
    <name type="scientific">Leptidea sinapis</name>
    <dbReference type="NCBI Taxonomy" id="189913"/>
    <lineage>
        <taxon>Eukaryota</taxon>
        <taxon>Metazoa</taxon>
        <taxon>Ecdysozoa</taxon>
        <taxon>Arthropoda</taxon>
        <taxon>Hexapoda</taxon>
        <taxon>Insecta</taxon>
        <taxon>Pterygota</taxon>
        <taxon>Neoptera</taxon>
        <taxon>Endopterygota</taxon>
        <taxon>Lepidoptera</taxon>
        <taxon>Glossata</taxon>
        <taxon>Ditrysia</taxon>
        <taxon>Papilionoidea</taxon>
        <taxon>Pieridae</taxon>
        <taxon>Dismorphiinae</taxon>
        <taxon>Leptidea</taxon>
    </lineage>
</organism>
<evidence type="ECO:0000256" key="1">
    <source>
        <dbReference type="SAM" id="MobiDB-lite"/>
    </source>
</evidence>
<feature type="compositionally biased region" description="Basic residues" evidence="1">
    <location>
        <begin position="373"/>
        <end position="382"/>
    </location>
</feature>
<dbReference type="PANTHER" id="PTHR23312">
    <property type="entry name" value="ARMC5 ARMADILLO REPEAT-CONTAINING -RELATED"/>
    <property type="match status" value="1"/>
</dbReference>
<feature type="compositionally biased region" description="Low complexity" evidence="1">
    <location>
        <begin position="478"/>
        <end position="489"/>
    </location>
</feature>
<sequence length="892" mass="98771">MEKSVVKTLVDGLKSTSSSRIQDSLWKIKTSVISTSKGTEHFFDCGGLELLLPHLRKTNEKILDMTLSILGNLCLDEKCCLAVGNLNNFAQLVDILNTVCKDSILGRTCKLIGNLALKQLNAEGLHSHGVVKSLVTVIESRDKNTSNPTLTMAVRAIRQLWMITNKRDEMLGFNVVHCVTLLLISLCESIGLITSLCKSIPEGGPTRSQEELISGDGRGFQCLVALTKTNETLALKCLMNLCYQPTCRPLLGTAGLVECLVALLKQLAFQILIGEGLITLLTEKLTIYTSTMENCHTVIHTDDETKENSSGHECIPRNKEKDEGDSKINNIEAGDVSKVVIERDSIIIGFGDALSSDKSDESDNDSIISRPQGVKRGRSSPINFKKKPKIIKIAKNEWSAGVYWELRRAKSSPSQSPRIISPDRNDVGQLSPYSDGNWSACSPEYRYPKGPRWDWSPESEISADSGSTSPYQVDNAWSPSSSNPASPLSTEDNSSDSDISGRYSPVCSEADSDTEETSHSASNVTPGLNANQVANDLEELIMEDESDDEEIPTEDNKQIVVTESTAIMCVIVLLYRISHSTSTAGNTEENTNNLDLLSGRECINSLLDYVEKCKRPLGRAARIVSKILSNSLCLINILKHRFVLRLYDMSKESQHPPSKCWQCKQLLKLSLKLMDQLSKAAETSHGSGEVIKLASNVQIKDPKLLEKRFKEYVVVSYDAILDNLLQEDIVIFNLDDNTTVTANKSFLCQHSEVFNVMLTGGFKESTERCVTLKNATKTGLEYLFTLLQFGLNNSTCELEIFPLAENLETNLEVLVLADRFLFDKLKGLLSSAIIQFLLKPETADKVYIWSLGDGMGFLCVEAVAYLLKGDMTDDERVASFKNILELEYKEHY</sequence>
<feature type="region of interest" description="Disordered" evidence="1">
    <location>
        <begin position="303"/>
        <end position="327"/>
    </location>
</feature>
<dbReference type="SMART" id="SM00185">
    <property type="entry name" value="ARM"/>
    <property type="match status" value="3"/>
</dbReference>
<evidence type="ECO:0000313" key="4">
    <source>
        <dbReference type="Proteomes" id="UP000324832"/>
    </source>
</evidence>
<dbReference type="InterPro" id="IPR011333">
    <property type="entry name" value="SKP1/BTB/POZ_sf"/>
</dbReference>
<feature type="region of interest" description="Disordered" evidence="1">
    <location>
        <begin position="356"/>
        <end position="382"/>
    </location>
</feature>
<dbReference type="Proteomes" id="UP000324832">
    <property type="component" value="Unassembled WGS sequence"/>
</dbReference>
<dbReference type="Pfam" id="PF24768">
    <property type="entry name" value="ARM_ARMC5"/>
    <property type="match status" value="1"/>
</dbReference>
<feature type="compositionally biased region" description="Polar residues" evidence="1">
    <location>
        <begin position="519"/>
        <end position="530"/>
    </location>
</feature>
<dbReference type="SUPFAM" id="SSF54695">
    <property type="entry name" value="POZ domain"/>
    <property type="match status" value="1"/>
</dbReference>
<gene>
    <name evidence="3" type="ORF">LSINAPIS_LOCUS437</name>
</gene>
<keyword evidence="4" id="KW-1185">Reference proteome</keyword>
<feature type="compositionally biased region" description="Basic and acidic residues" evidence="1">
    <location>
        <begin position="303"/>
        <end position="326"/>
    </location>
</feature>
<dbReference type="AlphaFoldDB" id="A0A5E4PNU3"/>
<accession>A0A5E4PNU3</accession>
<dbReference type="Gene3D" id="1.25.10.10">
    <property type="entry name" value="Leucine-rich Repeat Variant"/>
    <property type="match status" value="1"/>
</dbReference>
<protein>
    <recommendedName>
        <fullName evidence="2">BTB domain-containing protein</fullName>
    </recommendedName>
</protein>
<feature type="compositionally biased region" description="Polar residues" evidence="1">
    <location>
        <begin position="462"/>
        <end position="477"/>
    </location>
</feature>
<dbReference type="PROSITE" id="PS50097">
    <property type="entry name" value="BTB"/>
    <property type="match status" value="1"/>
</dbReference>
<dbReference type="EMBL" id="FZQP02000005">
    <property type="protein sequence ID" value="VVC86656.1"/>
    <property type="molecule type" value="Genomic_DNA"/>
</dbReference>
<dbReference type="PANTHER" id="PTHR23312:SF8">
    <property type="entry name" value="ARMADILLO REPEAT-CONTAINING PROTEIN 5"/>
    <property type="match status" value="1"/>
</dbReference>
<feature type="region of interest" description="Disordered" evidence="1">
    <location>
        <begin position="457"/>
        <end position="530"/>
    </location>
</feature>
<dbReference type="InterPro" id="IPR000210">
    <property type="entry name" value="BTB/POZ_dom"/>
</dbReference>